<evidence type="ECO:0008006" key="4">
    <source>
        <dbReference type="Google" id="ProtNLM"/>
    </source>
</evidence>
<sequence>MRKIRESHFSKIVAYYLLVNLIVELIAPTAAYALTSGPKQPEFTSFTPIATSDMVDLSSGDFNYNIPIMDVGGYPINLAYNSGVTMDQEASWVGLGWNLNVGQIERQVRGLPDDFNGDLMNYQNDMRENKTIGANFNVSPALLGNNFPFSMGLGVDYNNYVGLSFKPSIGMSFKMGMDSSVGFTLSGSTEGGANLGLDAKYKSRNEKTTANISANLSSRQGLQNISASCFNSDMMLKGGGNFAVFARNTLNRNGYGTASLSLNNTHNYTPTKRVSYINNNKTYNATIGGEVIGIEGELRISGYGSFQNIHEKDKTVSGFGYDNTHLKGNREGVLDFNRENETTINKNSTVLPLTNYTYDTFSIQGQGISGMFRPHHTQVGYLFNDVTIDQSSSQSFGIEIGSGQTVHIGVDFQNSPTESVTGPWYTHNHALGRFTEHGKMGLLQNISYRMVGELGVDTDKNYINGFEGSSPMKLGISGEWGNRKLESRYDVKKLDYYKYSTSVNNNPISRAKRELKNQVVQKIQNSKADGKFIFKNNAPGHHTAGIKIIKTDGSSYIYGKAAYNNTKIEASFDVSGLNGNVVDSDKELVTYTDSRNSGNSDSDHFYNKTTTPKYAHSYLITSVLSPDYQDIDNNGPSDMDLGNYTKFEYSVPKTYNWRVPTQIKTASYSAGVKSNPNDQKGHYLYGSKELVYLNKIVTKTHIAVFELKDRKDALGVTGEDGGADTSQRMKYISKIMLYAKEDYLKNGSNALPIKTAHFEYDYSLCPNVPSNSGEDEIINTININKAKGKLTLKKIYFTYRNSLMGKYTPYAFEYANNQAYNMKSFDVWNNFKDKSVNPSGISNTEYPYVFQDKATADKNTSTWVLKRIKLPSGGEINIETESDDYKYVQNKKAMQMFQISGVGYTNSPTEDQILYDMLGKGHIKYIYVKIPNANLSAVEFRKKYLSENLSEPIFFNAHVDLVNGDYEPIKGYFLINTDKLNEMTVNSNGIVAIPLRSVKRDGGIGGSSHVNPISKTAWGFGRQNINRRMYQMEGDATTKSFIAACKELVNSIAMMAEIISGPNGMLEMKGRANKIDTSKSWVRLENPSGVKFGGGLRVKSIQLSDNWDVMNSEIDNPIYKEMYGQNYSYSLNDGTSSSGVATFEPNGSQENPFKKPFYSYEDQSYADRISQPAENNYVELPFGESFFPSPKVTYSRVTVANLAKQDSSVPNKVVKKHATGQVVSCFYTSLDFPTKTDFTNIDPWVDTTEDSLLSAFLPKIYSYNSLTFSQGFSVETNDMDGKPKSRSVYAEGVTNDQNFISKEEYIYSLDSNYGLNNDVTTIDENGNVSTNTIGVTRDLVNDFNESQSITKTFGTHVNLAIFIIGIFPITISMPIPNMQYQKNRMRTATTTKVTHRMGLLSEKIVYDNNSKVSTKNLAWDAKTGEVLLTQTSNEFEDNYYSFNYPAYWYYASMGLASENIDFECSLTKSSSSNKFVILNPGQQNITQIFKIGDELQLNDFTKYWVIKVASDGIQLMDKDGNDLDPKITGNFNVRIVNSGNKNLQSSNMATVTAMINPLDKLIGGKIINPFSYLPTDTNKPKVINASAIEYSDDWKSQCENNLPNEFGLLNGQGKPVNPYLYNIKGQWKPIRSYAYLSSRINQEESNRRNKGHFKDYNAFYKIDNVTGKWLMDKQNWTFASAITKYNPYGVEVENKDALNRYSAAQYGYHYKLPVAVGSNTKYQEIGADNFEDYYDDLNPTIYRPHFNFSQGLINNTIFVTDKKSHSGVKSLVVKPGNRATYKRKIEPCKNN</sequence>
<evidence type="ECO:0000313" key="2">
    <source>
        <dbReference type="EMBL" id="SPE77621.1"/>
    </source>
</evidence>
<organism evidence="2 3">
    <name type="scientific">Flavobacterium columnare</name>
    <dbReference type="NCBI Taxonomy" id="996"/>
    <lineage>
        <taxon>Bacteria</taxon>
        <taxon>Pseudomonadati</taxon>
        <taxon>Bacteroidota</taxon>
        <taxon>Flavobacteriia</taxon>
        <taxon>Flavobacteriales</taxon>
        <taxon>Flavobacteriaceae</taxon>
        <taxon>Flavobacterium</taxon>
    </lineage>
</organism>
<keyword evidence="1" id="KW-0472">Membrane</keyword>
<keyword evidence="1" id="KW-0812">Transmembrane</keyword>
<evidence type="ECO:0000256" key="1">
    <source>
        <dbReference type="SAM" id="Phobius"/>
    </source>
</evidence>
<keyword evidence="1" id="KW-1133">Transmembrane helix</keyword>
<dbReference type="Proteomes" id="UP000238180">
    <property type="component" value="Unassembled WGS sequence"/>
</dbReference>
<gene>
    <name evidence="2" type="ORF">FLACOL_01617</name>
</gene>
<feature type="transmembrane region" description="Helical" evidence="1">
    <location>
        <begin position="12"/>
        <end position="34"/>
    </location>
</feature>
<dbReference type="EMBL" id="OLKH01000091">
    <property type="protein sequence ID" value="SPE77621.1"/>
    <property type="molecule type" value="Genomic_DNA"/>
</dbReference>
<protein>
    <recommendedName>
        <fullName evidence="4">PA14 domain-containing protein</fullName>
    </recommendedName>
</protein>
<dbReference type="RefSeq" id="WP_105196266.1">
    <property type="nucleotide sequence ID" value="NZ_OLKH01000091.1"/>
</dbReference>
<accession>A0A2N9PBB1</accession>
<name>A0A2N9PBB1_9FLAO</name>
<proteinExistence type="predicted"/>
<reference evidence="2 3" key="1">
    <citation type="submission" date="2018-02" db="EMBL/GenBank/DDBJ databases">
        <authorList>
            <person name="Cohen D.B."/>
            <person name="Kent A.D."/>
        </authorList>
    </citation>
    <scope>NUCLEOTIDE SEQUENCE [LARGE SCALE GENOMIC DNA]</scope>
    <source>
        <strain evidence="2">CIP109753</strain>
    </source>
</reference>
<evidence type="ECO:0000313" key="3">
    <source>
        <dbReference type="Proteomes" id="UP000238180"/>
    </source>
</evidence>